<dbReference type="SUPFAM" id="SSF109854">
    <property type="entry name" value="DinB/YfiT-like putative metalloenzymes"/>
    <property type="match status" value="1"/>
</dbReference>
<dbReference type="Proteomes" id="UP001341820">
    <property type="component" value="Unassembled WGS sequence"/>
</dbReference>
<sequence>MDQRMYPTEGYGDEIGTLVRMLELARFETIREIEGLTVAELDFLLTKKSNSIGALLQHMAAIEHIHQILTFEKRDPSEEELEECRAALILGEAGRSEVKGNELHTYLEHLRAVRDRTLTYLKTVEREWLYEESTWPDGTQINHYFLWYHVLEDEISHRGQIRLIKAQLS</sequence>
<dbReference type="Gene3D" id="1.20.120.450">
    <property type="entry name" value="dinb family like domain"/>
    <property type="match status" value="1"/>
</dbReference>
<keyword evidence="2" id="KW-1185">Reference proteome</keyword>
<evidence type="ECO:0000313" key="1">
    <source>
        <dbReference type="EMBL" id="MED4128080.1"/>
    </source>
</evidence>
<name>A0ABU6NIP6_9BACI</name>
<gene>
    <name evidence="1" type="ORF">P5F74_08035</name>
</gene>
<evidence type="ECO:0000313" key="2">
    <source>
        <dbReference type="Proteomes" id="UP001341820"/>
    </source>
</evidence>
<dbReference type="RefSeq" id="WP_328236874.1">
    <property type="nucleotide sequence ID" value="NZ_JAROAS010000011.1"/>
</dbReference>
<protein>
    <submittedName>
        <fullName evidence="1">DinB family protein</fullName>
    </submittedName>
</protein>
<dbReference type="Pfam" id="PF04978">
    <property type="entry name" value="MST"/>
    <property type="match status" value="1"/>
</dbReference>
<dbReference type="EMBL" id="JAROAS010000011">
    <property type="protein sequence ID" value="MED4128080.1"/>
    <property type="molecule type" value="Genomic_DNA"/>
</dbReference>
<accession>A0ABU6NIP6</accession>
<reference evidence="1 2" key="1">
    <citation type="submission" date="2023-03" db="EMBL/GenBank/DDBJ databases">
        <title>Bacillus Genome Sequencing.</title>
        <authorList>
            <person name="Dunlap C."/>
        </authorList>
    </citation>
    <scope>NUCLEOTIDE SEQUENCE [LARGE SCALE GENOMIC DNA]</scope>
    <source>
        <strain evidence="1 2">B-4107</strain>
    </source>
</reference>
<proteinExistence type="predicted"/>
<dbReference type="InterPro" id="IPR007061">
    <property type="entry name" value="MST-like"/>
</dbReference>
<organism evidence="1 2">
    <name type="scientific">Shouchella miscanthi</name>
    <dbReference type="NCBI Taxonomy" id="2598861"/>
    <lineage>
        <taxon>Bacteria</taxon>
        <taxon>Bacillati</taxon>
        <taxon>Bacillota</taxon>
        <taxon>Bacilli</taxon>
        <taxon>Bacillales</taxon>
        <taxon>Bacillaceae</taxon>
        <taxon>Shouchella</taxon>
    </lineage>
</organism>
<dbReference type="InterPro" id="IPR034660">
    <property type="entry name" value="DinB/YfiT-like"/>
</dbReference>
<comment type="caution">
    <text evidence="1">The sequence shown here is derived from an EMBL/GenBank/DDBJ whole genome shotgun (WGS) entry which is preliminary data.</text>
</comment>